<feature type="transmembrane region" description="Helical" evidence="6">
    <location>
        <begin position="156"/>
        <end position="183"/>
    </location>
</feature>
<evidence type="ECO:0000256" key="3">
    <source>
        <dbReference type="ARBA" id="ARBA00022989"/>
    </source>
</evidence>
<dbReference type="InterPro" id="IPR011527">
    <property type="entry name" value="ABC1_TM_dom"/>
</dbReference>
<dbReference type="SUPFAM" id="SSF51206">
    <property type="entry name" value="cAMP-binding domain-like"/>
    <property type="match status" value="1"/>
</dbReference>
<dbReference type="CDD" id="cd07346">
    <property type="entry name" value="ABC_6TM_exporters"/>
    <property type="match status" value="1"/>
</dbReference>
<dbReference type="InterPro" id="IPR027417">
    <property type="entry name" value="P-loop_NTPase"/>
</dbReference>
<dbReference type="PROSITE" id="PS50929">
    <property type="entry name" value="ABC_TM1F"/>
    <property type="match status" value="1"/>
</dbReference>
<evidence type="ECO:0000256" key="4">
    <source>
        <dbReference type="ARBA" id="ARBA00023136"/>
    </source>
</evidence>
<dbReference type="SUPFAM" id="SSF90123">
    <property type="entry name" value="ABC transporter transmembrane region"/>
    <property type="match status" value="1"/>
</dbReference>
<protein>
    <submittedName>
        <fullName evidence="10">Cyclic nucleotide-binding domain-containing protein</fullName>
    </submittedName>
</protein>
<comment type="subcellular location">
    <subcellularLocation>
        <location evidence="1">Cell membrane</location>
        <topology evidence="1">Multi-pass membrane protein</topology>
    </subcellularLocation>
</comment>
<dbReference type="InterPro" id="IPR003439">
    <property type="entry name" value="ABC_transporter-like_ATP-bd"/>
</dbReference>
<dbReference type="Gene3D" id="2.60.120.10">
    <property type="entry name" value="Jelly Rolls"/>
    <property type="match status" value="1"/>
</dbReference>
<evidence type="ECO:0000259" key="9">
    <source>
        <dbReference type="PROSITE" id="PS50929"/>
    </source>
</evidence>
<dbReference type="SMART" id="SM00100">
    <property type="entry name" value="cNMP"/>
    <property type="match status" value="1"/>
</dbReference>
<accession>A0A4S4NCV6</accession>
<dbReference type="PROSITE" id="PS50042">
    <property type="entry name" value="CNMP_BINDING_3"/>
    <property type="match status" value="1"/>
</dbReference>
<evidence type="ECO:0000259" key="8">
    <source>
        <dbReference type="PROSITE" id="PS50893"/>
    </source>
</evidence>
<dbReference type="PANTHER" id="PTHR43394">
    <property type="entry name" value="ATP-DEPENDENT PERMEASE MDL1, MITOCHONDRIAL"/>
    <property type="match status" value="1"/>
</dbReference>
<dbReference type="InterPro" id="IPR036640">
    <property type="entry name" value="ABC1_TM_sf"/>
</dbReference>
<dbReference type="RefSeq" id="WP_136462175.1">
    <property type="nucleotide sequence ID" value="NZ_SRKY01000002.1"/>
</dbReference>
<feature type="region of interest" description="Disordered" evidence="5">
    <location>
        <begin position="1018"/>
        <end position="1038"/>
    </location>
</feature>
<dbReference type="Proteomes" id="UP000306602">
    <property type="component" value="Unassembled WGS sequence"/>
</dbReference>
<dbReference type="Pfam" id="PF00664">
    <property type="entry name" value="ABC_membrane"/>
    <property type="match status" value="1"/>
</dbReference>
<dbReference type="Pfam" id="PF00027">
    <property type="entry name" value="cNMP_binding"/>
    <property type="match status" value="1"/>
</dbReference>
<dbReference type="InterPro" id="IPR018490">
    <property type="entry name" value="cNMP-bd_dom_sf"/>
</dbReference>
<dbReference type="OrthoDB" id="9760920at2"/>
<reference evidence="10 11" key="1">
    <citation type="submission" date="2019-04" db="EMBL/GenBank/DDBJ databases">
        <title>Shimia ponticola sp. nov., isolated from seawater.</title>
        <authorList>
            <person name="Kim Y.-O."/>
            <person name="Yoon J.-H."/>
        </authorList>
    </citation>
    <scope>NUCLEOTIDE SEQUENCE [LARGE SCALE GENOMIC DNA]</scope>
    <source>
        <strain evidence="10 11">MYP11</strain>
    </source>
</reference>
<dbReference type="SUPFAM" id="SSF52540">
    <property type="entry name" value="P-loop containing nucleoside triphosphate hydrolases"/>
    <property type="match status" value="1"/>
</dbReference>
<dbReference type="InterPro" id="IPR039421">
    <property type="entry name" value="Type_1_exporter"/>
</dbReference>
<name>A0A4S4NCV6_9RHOB</name>
<dbReference type="AlphaFoldDB" id="A0A4S4NCV6"/>
<evidence type="ECO:0000313" key="10">
    <source>
        <dbReference type="EMBL" id="THH36585.1"/>
    </source>
</evidence>
<gene>
    <name evidence="10" type="ORF">E4Z66_06440</name>
</gene>
<dbReference type="GO" id="GO:0016887">
    <property type="term" value="F:ATP hydrolysis activity"/>
    <property type="evidence" value="ECO:0007669"/>
    <property type="project" value="InterPro"/>
</dbReference>
<evidence type="ECO:0000256" key="1">
    <source>
        <dbReference type="ARBA" id="ARBA00004651"/>
    </source>
</evidence>
<feature type="domain" description="Cyclic nucleotide-binding" evidence="7">
    <location>
        <begin position="882"/>
        <end position="986"/>
    </location>
</feature>
<evidence type="ECO:0000256" key="5">
    <source>
        <dbReference type="SAM" id="MobiDB-lite"/>
    </source>
</evidence>
<dbReference type="Gene3D" id="3.40.50.300">
    <property type="entry name" value="P-loop containing nucleotide triphosphate hydrolases"/>
    <property type="match status" value="2"/>
</dbReference>
<keyword evidence="4 6" id="KW-0472">Membrane</keyword>
<dbReference type="PANTHER" id="PTHR43394:SF1">
    <property type="entry name" value="ATP-BINDING CASSETTE SUB-FAMILY B MEMBER 10, MITOCHONDRIAL"/>
    <property type="match status" value="1"/>
</dbReference>
<dbReference type="PROSITE" id="PS50893">
    <property type="entry name" value="ABC_TRANSPORTER_2"/>
    <property type="match status" value="1"/>
</dbReference>
<dbReference type="InterPro" id="IPR000595">
    <property type="entry name" value="cNMP-bd_dom"/>
</dbReference>
<keyword evidence="3 6" id="KW-1133">Transmembrane helix</keyword>
<dbReference type="GO" id="GO:0005886">
    <property type="term" value="C:plasma membrane"/>
    <property type="evidence" value="ECO:0007669"/>
    <property type="project" value="UniProtKB-SubCell"/>
</dbReference>
<feature type="domain" description="ABC transmembrane type-1" evidence="9">
    <location>
        <begin position="52"/>
        <end position="312"/>
    </location>
</feature>
<dbReference type="CDD" id="cd00038">
    <property type="entry name" value="CAP_ED"/>
    <property type="match status" value="1"/>
</dbReference>
<dbReference type="Gene3D" id="1.20.1560.10">
    <property type="entry name" value="ABC transporter type 1, transmembrane domain"/>
    <property type="match status" value="1"/>
</dbReference>
<evidence type="ECO:0000256" key="6">
    <source>
        <dbReference type="SAM" id="Phobius"/>
    </source>
</evidence>
<sequence length="1038" mass="116436">MERSLFAFIWKYSKRDQILLLVVTLITFPFLYATLELPKQIINDAISADSTVIDAFGYELTQIQYLMALSFAYLGAVLAHGLLKMRLNTMKGVLAERMLRRFRYTLLARMMRFPKSYFQRTSQGELVSMITSEAEPMGGLMGDAVAQPLFQAGQMIIIMVFLFLQSVWFGLAGIALIPLQAWLIPILQRQINQLNKKRIIQIRSLASEIGETAAGMQDLRASGGWRYRRAQFTERLGRLFDIRFQIYQKKFFMKFLNNFITQLTPFFFYLVGGVLAIRGEISVGALVAALAAYKDLSAPWKELLTFYNQVQDMSLRWEIVTERFDPPDMIDKKLFEGFPETIPHLRGDISLRNVTVRGASGAAILEDITLDIPAGSNVAIKVTGQTERAALADVLTREVLPSRGQVFVSGQNLNDLHQAVIAARIGYAQSRPYFFDGTLGTNLLMPLRSHPPQSPERPAPGDRHRIEAYRSGNSTDDLNEDWTDPGIAEFVTDGDVRGWWFQLTKAMGIDEFMFRRMLTSFVDEKKHEKLVEQVIALRGEVWQAIEDKGLDDVVYRFDPDMFNPAVPLGSNLIFASPLRYISQEELMNERGFIAMVLRHGLGEQIIAISQTVIETLDQTFGKDGTEHPLFQALGIDDALYEKLTEIAERRRIKGDGALTEDEFTLLLTIPFLFTAEQIGPAFPESFKDEIVAIRKSHGAALREASKEFFSAIEPDSYFPRLTLIENLLYGRISAVAGARGEMVADVVAEVLEKHGMRQTVAETIWDVPTGIGGSNMPGVFLERAAFSRAAIKRPDILILDKVLASHDSASRERTRAELRNLMPETTLIFIEDEFGNPANYDIYIEVEDGRIDGVERKDLLDRGGPGTDDLQRKVRIIANSELFADLDPRNQRLLAFSAQWYRARKGKTVFRRGDAADAVYLCVRGKAELSFTEAKANVHVPITTVESGRVIGDLAVILNEERSVDMVALEDTVFLRIGAPEYLAVVQNDMQVAFSLLRTVAGHLSNTATLIRDSGIEIPRDFTTPPAGDAPADSKDDT</sequence>
<organism evidence="10 11">
    <name type="scientific">Aliishimia ponticola</name>
    <dbReference type="NCBI Taxonomy" id="2499833"/>
    <lineage>
        <taxon>Bacteria</taxon>
        <taxon>Pseudomonadati</taxon>
        <taxon>Pseudomonadota</taxon>
        <taxon>Alphaproteobacteria</taxon>
        <taxon>Rhodobacterales</taxon>
        <taxon>Paracoccaceae</taxon>
        <taxon>Aliishimia</taxon>
    </lineage>
</organism>
<dbReference type="EMBL" id="SRKY01000002">
    <property type="protein sequence ID" value="THH36585.1"/>
    <property type="molecule type" value="Genomic_DNA"/>
</dbReference>
<dbReference type="GO" id="GO:0005524">
    <property type="term" value="F:ATP binding"/>
    <property type="evidence" value="ECO:0007669"/>
    <property type="project" value="InterPro"/>
</dbReference>
<keyword evidence="11" id="KW-1185">Reference proteome</keyword>
<dbReference type="GO" id="GO:0015421">
    <property type="term" value="F:ABC-type oligopeptide transporter activity"/>
    <property type="evidence" value="ECO:0007669"/>
    <property type="project" value="TreeGrafter"/>
</dbReference>
<proteinExistence type="predicted"/>
<feature type="transmembrane region" description="Helical" evidence="6">
    <location>
        <begin position="18"/>
        <end position="35"/>
    </location>
</feature>
<evidence type="ECO:0000313" key="11">
    <source>
        <dbReference type="Proteomes" id="UP000306602"/>
    </source>
</evidence>
<evidence type="ECO:0000256" key="2">
    <source>
        <dbReference type="ARBA" id="ARBA00022692"/>
    </source>
</evidence>
<keyword evidence="2 6" id="KW-0812">Transmembrane</keyword>
<feature type="transmembrane region" description="Helical" evidence="6">
    <location>
        <begin position="63"/>
        <end position="83"/>
    </location>
</feature>
<dbReference type="InterPro" id="IPR014710">
    <property type="entry name" value="RmlC-like_jellyroll"/>
</dbReference>
<evidence type="ECO:0000259" key="7">
    <source>
        <dbReference type="PROSITE" id="PS50042"/>
    </source>
</evidence>
<feature type="domain" description="ABC transporter" evidence="8">
    <location>
        <begin position="349"/>
        <end position="873"/>
    </location>
</feature>
<comment type="caution">
    <text evidence="10">The sequence shown here is derived from an EMBL/GenBank/DDBJ whole genome shotgun (WGS) entry which is preliminary data.</text>
</comment>